<gene>
    <name evidence="1" type="ORF">SAMN04488090_3943</name>
</gene>
<dbReference type="EMBL" id="FNGS01000008">
    <property type="protein sequence ID" value="SDM66501.1"/>
    <property type="molecule type" value="Genomic_DNA"/>
</dbReference>
<reference evidence="1 2" key="1">
    <citation type="submission" date="2016-10" db="EMBL/GenBank/DDBJ databases">
        <authorList>
            <person name="de Groot N.N."/>
        </authorList>
    </citation>
    <scope>NUCLEOTIDE SEQUENCE [LARGE SCALE GENOMIC DNA]</scope>
    <source>
        <strain evidence="1 2">DSM 21668</strain>
    </source>
</reference>
<feature type="non-terminal residue" evidence="1">
    <location>
        <position position="1"/>
    </location>
</feature>
<keyword evidence="2" id="KW-1185">Reference proteome</keyword>
<protein>
    <submittedName>
        <fullName evidence="1">Uncharacterized protein</fullName>
    </submittedName>
</protein>
<sequence>LISVKSVYSVSLILFLTEYTDFTEVKKEGGCFSQKQPPSFLSLDRR</sequence>
<dbReference type="Proteomes" id="UP000198901">
    <property type="component" value="Unassembled WGS sequence"/>
</dbReference>
<accession>A0A1G9V2J6</accession>
<evidence type="ECO:0000313" key="1">
    <source>
        <dbReference type="EMBL" id="SDM66501.1"/>
    </source>
</evidence>
<organism evidence="1 2">
    <name type="scientific">Siphonobacter aquaeclarae</name>
    <dbReference type="NCBI Taxonomy" id="563176"/>
    <lineage>
        <taxon>Bacteria</taxon>
        <taxon>Pseudomonadati</taxon>
        <taxon>Bacteroidota</taxon>
        <taxon>Cytophagia</taxon>
        <taxon>Cytophagales</taxon>
        <taxon>Cytophagaceae</taxon>
        <taxon>Siphonobacter</taxon>
    </lineage>
</organism>
<evidence type="ECO:0000313" key="2">
    <source>
        <dbReference type="Proteomes" id="UP000198901"/>
    </source>
</evidence>
<name>A0A1G9V2J6_9BACT</name>
<proteinExistence type="predicted"/>
<dbReference type="AlphaFoldDB" id="A0A1G9V2J6"/>